<feature type="non-terminal residue" evidence="1">
    <location>
        <position position="1"/>
    </location>
</feature>
<dbReference type="EMBL" id="KK107928">
    <property type="protein sequence ID" value="EZA47144.1"/>
    <property type="molecule type" value="Genomic_DNA"/>
</dbReference>
<reference evidence="1 2" key="1">
    <citation type="journal article" date="2014" name="Curr. Biol.">
        <title>The genome of the clonal raider ant Cerapachys biroi.</title>
        <authorList>
            <person name="Oxley P.R."/>
            <person name="Ji L."/>
            <person name="Fetter-Pruneda I."/>
            <person name="McKenzie S.K."/>
            <person name="Li C."/>
            <person name="Hu H."/>
            <person name="Zhang G."/>
            <person name="Kronauer D.J."/>
        </authorList>
    </citation>
    <scope>NUCLEOTIDE SEQUENCE [LARGE SCALE GENOMIC DNA]</scope>
</reference>
<dbReference type="AlphaFoldDB" id="A0A026VWF0"/>
<feature type="non-terminal residue" evidence="1">
    <location>
        <position position="153"/>
    </location>
</feature>
<organism evidence="1 2">
    <name type="scientific">Ooceraea biroi</name>
    <name type="common">Clonal raider ant</name>
    <name type="synonym">Cerapachys biroi</name>
    <dbReference type="NCBI Taxonomy" id="2015173"/>
    <lineage>
        <taxon>Eukaryota</taxon>
        <taxon>Metazoa</taxon>
        <taxon>Ecdysozoa</taxon>
        <taxon>Arthropoda</taxon>
        <taxon>Hexapoda</taxon>
        <taxon>Insecta</taxon>
        <taxon>Pterygota</taxon>
        <taxon>Neoptera</taxon>
        <taxon>Endopterygota</taxon>
        <taxon>Hymenoptera</taxon>
        <taxon>Apocrita</taxon>
        <taxon>Aculeata</taxon>
        <taxon>Formicoidea</taxon>
        <taxon>Formicidae</taxon>
        <taxon>Dorylinae</taxon>
        <taxon>Ooceraea</taxon>
    </lineage>
</organism>
<evidence type="ECO:0000313" key="2">
    <source>
        <dbReference type="Proteomes" id="UP000053097"/>
    </source>
</evidence>
<evidence type="ECO:0000313" key="1">
    <source>
        <dbReference type="EMBL" id="EZA47144.1"/>
    </source>
</evidence>
<sequence>THVVQEPAHLRGTIASDCVIELRHNKFTVLLRIDSLIKIENGHEFEWCDAAVLHQENHFKKREIAEMYFIKRNNKAINSQKDTENLPATYDNILIHTHVQQASSLAMVLNSSYILRLKFSRKKNDQNRKRVFISCDCPIPNRLRSERYETWRK</sequence>
<gene>
    <name evidence="1" type="ORF">X777_16609</name>
</gene>
<accession>A0A026VWF0</accession>
<keyword evidence="2" id="KW-1185">Reference proteome</keyword>
<protein>
    <submittedName>
        <fullName evidence="1">Uncharacterized protein</fullName>
    </submittedName>
</protein>
<proteinExistence type="predicted"/>
<dbReference type="Proteomes" id="UP000053097">
    <property type="component" value="Unassembled WGS sequence"/>
</dbReference>
<name>A0A026VWF0_OOCBI</name>